<dbReference type="Proteomes" id="UP000249590">
    <property type="component" value="Unassembled WGS sequence"/>
</dbReference>
<dbReference type="InterPro" id="IPR015421">
    <property type="entry name" value="PyrdxlP-dep_Trfase_major"/>
</dbReference>
<keyword evidence="3" id="KW-0055">Arginine biosynthesis</keyword>
<dbReference type="GO" id="GO:0006526">
    <property type="term" value="P:L-arginine biosynthetic process"/>
    <property type="evidence" value="ECO:0007669"/>
    <property type="project" value="UniProtKB-KW"/>
</dbReference>
<dbReference type="Gene3D" id="3.90.1150.10">
    <property type="entry name" value="Aspartate Aminotransferase, domain 1"/>
    <property type="match status" value="1"/>
</dbReference>
<reference evidence="7 8" key="1">
    <citation type="submission" date="2018-05" db="EMBL/GenBank/DDBJ databases">
        <title>Acuticoccus sediminis sp. nov., isolated from deep-sea sediment of Indian Ocean.</title>
        <authorList>
            <person name="Liu X."/>
            <person name="Lai Q."/>
            <person name="Du Y."/>
            <person name="Sun F."/>
            <person name="Zhang X."/>
            <person name="Wang S."/>
            <person name="Shao Z."/>
        </authorList>
    </citation>
    <scope>NUCLEOTIDE SEQUENCE [LARGE SCALE GENOMIC DNA]</scope>
    <source>
        <strain evidence="7 8">PTG4-2</strain>
    </source>
</reference>
<dbReference type="FunFam" id="3.40.640.10:FF:000004">
    <property type="entry name" value="Acetylornithine aminotransferase"/>
    <property type="match status" value="1"/>
</dbReference>
<organism evidence="7 8">
    <name type="scientific">Acuticoccus sediminis</name>
    <dbReference type="NCBI Taxonomy" id="2184697"/>
    <lineage>
        <taxon>Bacteria</taxon>
        <taxon>Pseudomonadati</taxon>
        <taxon>Pseudomonadota</taxon>
        <taxon>Alphaproteobacteria</taxon>
        <taxon>Hyphomicrobiales</taxon>
        <taxon>Amorphaceae</taxon>
        <taxon>Acuticoccus</taxon>
    </lineage>
</organism>
<accession>A0A8B2NV55</accession>
<dbReference type="InterPro" id="IPR015422">
    <property type="entry name" value="PyrdxlP-dep_Trfase_small"/>
</dbReference>
<dbReference type="GO" id="GO:0030170">
    <property type="term" value="F:pyridoxal phosphate binding"/>
    <property type="evidence" value="ECO:0007669"/>
    <property type="project" value="InterPro"/>
</dbReference>
<dbReference type="PANTHER" id="PTHR43094:SF1">
    <property type="entry name" value="AMINOTRANSFERASE CLASS-III"/>
    <property type="match status" value="1"/>
</dbReference>
<dbReference type="Gene3D" id="3.40.640.10">
    <property type="entry name" value="Type I PLP-dependent aspartate aminotransferase-like (Major domain)"/>
    <property type="match status" value="1"/>
</dbReference>
<keyword evidence="5 6" id="KW-0663">Pyridoxal phosphate</keyword>
<dbReference type="PROSITE" id="PS00600">
    <property type="entry name" value="AA_TRANSFER_CLASS_3"/>
    <property type="match status" value="1"/>
</dbReference>
<dbReference type="NCBIfam" id="NF005685">
    <property type="entry name" value="PRK07483.1"/>
    <property type="match status" value="1"/>
</dbReference>
<dbReference type="Pfam" id="PF00202">
    <property type="entry name" value="Aminotran_3"/>
    <property type="match status" value="1"/>
</dbReference>
<evidence type="ECO:0000256" key="5">
    <source>
        <dbReference type="ARBA" id="ARBA00022898"/>
    </source>
</evidence>
<evidence type="ECO:0000256" key="3">
    <source>
        <dbReference type="ARBA" id="ARBA00022571"/>
    </source>
</evidence>
<dbReference type="EMBL" id="QHHQ01000002">
    <property type="protein sequence ID" value="RAI02188.1"/>
    <property type="molecule type" value="Genomic_DNA"/>
</dbReference>
<dbReference type="CDD" id="cd00610">
    <property type="entry name" value="OAT_like"/>
    <property type="match status" value="1"/>
</dbReference>
<evidence type="ECO:0000256" key="4">
    <source>
        <dbReference type="ARBA" id="ARBA00022576"/>
    </source>
</evidence>
<evidence type="ECO:0000256" key="2">
    <source>
        <dbReference type="ARBA" id="ARBA00008954"/>
    </source>
</evidence>
<evidence type="ECO:0000256" key="6">
    <source>
        <dbReference type="RuleBase" id="RU003560"/>
    </source>
</evidence>
<evidence type="ECO:0000256" key="1">
    <source>
        <dbReference type="ARBA" id="ARBA00001933"/>
    </source>
</evidence>
<dbReference type="SUPFAM" id="SSF53383">
    <property type="entry name" value="PLP-dependent transferases"/>
    <property type="match status" value="1"/>
</dbReference>
<evidence type="ECO:0000313" key="8">
    <source>
        <dbReference type="Proteomes" id="UP000249590"/>
    </source>
</evidence>
<dbReference type="InterPro" id="IPR005814">
    <property type="entry name" value="Aminotrans_3"/>
</dbReference>
<dbReference type="PANTHER" id="PTHR43094">
    <property type="entry name" value="AMINOTRANSFERASE"/>
    <property type="match status" value="1"/>
</dbReference>
<dbReference type="OrthoDB" id="9801834at2"/>
<dbReference type="InterPro" id="IPR015424">
    <property type="entry name" value="PyrdxlP-dep_Trfase"/>
</dbReference>
<comment type="caution">
    <text evidence="7">The sequence shown here is derived from an EMBL/GenBank/DDBJ whole genome shotgun (WGS) entry which is preliminary data.</text>
</comment>
<protein>
    <submittedName>
        <fullName evidence="7">Aspartate aminotransferase family protein</fullName>
    </submittedName>
</protein>
<gene>
    <name evidence="7" type="ORF">DLJ53_12540</name>
</gene>
<name>A0A8B2NV55_9HYPH</name>
<keyword evidence="7" id="KW-0808">Transferase</keyword>
<evidence type="ECO:0000313" key="7">
    <source>
        <dbReference type="EMBL" id="RAI02188.1"/>
    </source>
</evidence>
<dbReference type="AlphaFoldDB" id="A0A8B2NV55"/>
<proteinExistence type="inferred from homology"/>
<dbReference type="GO" id="GO:0008483">
    <property type="term" value="F:transaminase activity"/>
    <property type="evidence" value="ECO:0007669"/>
    <property type="project" value="UniProtKB-KW"/>
</dbReference>
<keyword evidence="4 7" id="KW-0032">Aminotransferase</keyword>
<comment type="cofactor">
    <cofactor evidence="1">
        <name>pyridoxal 5'-phosphate</name>
        <dbReference type="ChEBI" id="CHEBI:597326"/>
    </cofactor>
</comment>
<dbReference type="InterPro" id="IPR049704">
    <property type="entry name" value="Aminotrans_3_PPA_site"/>
</dbReference>
<sequence length="445" mass="46361">MSHVFHRTPARTLPRIVAAQGLRMTDADGRTYLDAVSGGAAVSSIGHGDPRITDAITAQLGQVAYAHNGFFTSDAAEELADTLIAGAPEGLSRVIYCSGGSEAIESALKLARQTFVERGQPGKGKVIARRQSYHGATMGALSIGGNVPRKAPYAPMLFDAPLIAPCYPYRDQAEGETLEAYAIRAADALEEQILAEGPETVAAFVAEPVVGATLGCVPAAPGYLKRIREICDRYDVLLVFDEVMCGGGRTGFAFACLEDGGSPDILVIAKGLGGGYQPIGAVLASQAIVDTIVDGSGSLKQGFTYMAHPVACAAALAVQKVIAEDGLVEAAAARGAQLRAGLDAAFGQHPHVGNIRGRGLFQGLEFVADRETKAPFDPSLAFNARLKANAFADGLMVYPMPGTIDGINGDHVVLAPAFVATAADIDEIVERLAVAIDRTVQEINA</sequence>
<keyword evidence="8" id="KW-1185">Reference proteome</keyword>
<keyword evidence="3" id="KW-0028">Amino-acid biosynthesis</keyword>
<dbReference type="RefSeq" id="WP_111345586.1">
    <property type="nucleotide sequence ID" value="NZ_QHHQ01000002.1"/>
</dbReference>
<comment type="similarity">
    <text evidence="2 6">Belongs to the class-III pyridoxal-phosphate-dependent aminotransferase family.</text>
</comment>
<dbReference type="GO" id="GO:0005829">
    <property type="term" value="C:cytosol"/>
    <property type="evidence" value="ECO:0007669"/>
    <property type="project" value="TreeGrafter"/>
</dbReference>